<keyword evidence="2" id="KW-0472">Membrane</keyword>
<dbReference type="Proteomes" id="UP001329825">
    <property type="component" value="Chromosome 3"/>
</dbReference>
<protein>
    <submittedName>
        <fullName evidence="3">Uncharacterized protein</fullName>
    </submittedName>
</protein>
<name>A0ABZ1CW24_9TREE</name>
<feature type="region of interest" description="Disordered" evidence="1">
    <location>
        <begin position="70"/>
        <end position="128"/>
    </location>
</feature>
<gene>
    <name evidence="3" type="ORF">IL334_002909</name>
</gene>
<keyword evidence="2" id="KW-1133">Transmembrane helix</keyword>
<feature type="region of interest" description="Disordered" evidence="1">
    <location>
        <begin position="311"/>
        <end position="368"/>
    </location>
</feature>
<reference evidence="3 4" key="1">
    <citation type="submission" date="2024-01" db="EMBL/GenBank/DDBJ databases">
        <title>Comparative genomics of Cryptococcus and Kwoniella reveals pathogenesis evolution and contrasting modes of karyotype evolution via chromosome fusion or intercentromeric recombination.</title>
        <authorList>
            <person name="Coelho M.A."/>
            <person name="David-Palma M."/>
            <person name="Shea T."/>
            <person name="Bowers K."/>
            <person name="McGinley-Smith S."/>
            <person name="Mohammad A.W."/>
            <person name="Gnirke A."/>
            <person name="Yurkov A.M."/>
            <person name="Nowrousian M."/>
            <person name="Sun S."/>
            <person name="Cuomo C.A."/>
            <person name="Heitman J."/>
        </authorList>
    </citation>
    <scope>NUCLEOTIDE SEQUENCE [LARGE SCALE GENOMIC DNA]</scope>
    <source>
        <strain evidence="3">CBS 11374</strain>
    </source>
</reference>
<evidence type="ECO:0000256" key="1">
    <source>
        <dbReference type="SAM" id="MobiDB-lite"/>
    </source>
</evidence>
<feature type="transmembrane region" description="Helical" evidence="2">
    <location>
        <begin position="168"/>
        <end position="187"/>
    </location>
</feature>
<feature type="transmembrane region" description="Helical" evidence="2">
    <location>
        <begin position="136"/>
        <end position="156"/>
    </location>
</feature>
<sequence length="368" mass="40648">MTSSSPVQASPKLSIIESLFQSLSLQNNRPLPSSTSSTSQDMNSHQPQLKEITPLDLRTIEAFTGPLGRRNHAAQSAGDWSVQDQTQIRPATTRVPIQNSSQSPSTLTEDLEAQVPSDQNERPSIREVTQKNPKDISFTSILLAVLCGIIIGWIVFLNRMNRRDETLIMVGNACFIVLLLIDLALLIRQTLKIISIFYPPSTSENLGLAESGMTCCNGTCLPSYVASVGRRHITDDVGGGESQSIVGDSPPKYGDQMGHELLLTSRSREIRGPEERHEGWIEVFYQSHSREQDITNSQRQFEVGCERRGRATRQGIRQDAVEGQSQALQVQIEDSVDEQSVDHGEVVNQSRGEDPGEVLDGVLDTRDK</sequence>
<evidence type="ECO:0000256" key="2">
    <source>
        <dbReference type="SAM" id="Phobius"/>
    </source>
</evidence>
<evidence type="ECO:0000313" key="4">
    <source>
        <dbReference type="Proteomes" id="UP001329825"/>
    </source>
</evidence>
<feature type="region of interest" description="Disordered" evidence="1">
    <location>
        <begin position="26"/>
        <end position="53"/>
    </location>
</feature>
<organism evidence="3 4">
    <name type="scientific">Kwoniella shivajii</name>
    <dbReference type="NCBI Taxonomy" id="564305"/>
    <lineage>
        <taxon>Eukaryota</taxon>
        <taxon>Fungi</taxon>
        <taxon>Dikarya</taxon>
        <taxon>Basidiomycota</taxon>
        <taxon>Agaricomycotina</taxon>
        <taxon>Tremellomycetes</taxon>
        <taxon>Tremellales</taxon>
        <taxon>Cryptococcaceae</taxon>
        <taxon>Kwoniella</taxon>
    </lineage>
</organism>
<keyword evidence="4" id="KW-1185">Reference proteome</keyword>
<accession>A0ABZ1CW24</accession>
<evidence type="ECO:0000313" key="3">
    <source>
        <dbReference type="EMBL" id="WRT65958.1"/>
    </source>
</evidence>
<feature type="compositionally biased region" description="Polar residues" evidence="1">
    <location>
        <begin position="82"/>
        <end position="108"/>
    </location>
</feature>
<dbReference type="EMBL" id="CP141883">
    <property type="protein sequence ID" value="WRT65958.1"/>
    <property type="molecule type" value="Genomic_DNA"/>
</dbReference>
<keyword evidence="2" id="KW-0812">Transmembrane</keyword>
<feature type="compositionally biased region" description="Basic and acidic residues" evidence="1">
    <location>
        <begin position="119"/>
        <end position="128"/>
    </location>
</feature>
<dbReference type="RefSeq" id="XP_062790698.1">
    <property type="nucleotide sequence ID" value="XM_062934647.1"/>
</dbReference>
<proteinExistence type="predicted"/>
<dbReference type="GeneID" id="87955040"/>